<dbReference type="OrthoDB" id="9800627at2"/>
<evidence type="ECO:0000256" key="2">
    <source>
        <dbReference type="ARBA" id="ARBA00004651"/>
    </source>
</evidence>
<evidence type="ECO:0000256" key="12">
    <source>
        <dbReference type="ARBA" id="ARBA00023136"/>
    </source>
</evidence>
<keyword evidence="14" id="KW-1185">Reference proteome</keyword>
<accession>A0A2V4ALD2</accession>
<organism evidence="13 14">
    <name type="scientific">Prauserella muralis</name>
    <dbReference type="NCBI Taxonomy" id="588067"/>
    <lineage>
        <taxon>Bacteria</taxon>
        <taxon>Bacillati</taxon>
        <taxon>Actinomycetota</taxon>
        <taxon>Actinomycetes</taxon>
        <taxon>Pseudonocardiales</taxon>
        <taxon>Pseudonocardiaceae</taxon>
        <taxon>Prauserella</taxon>
    </lineage>
</organism>
<dbReference type="InterPro" id="IPR044537">
    <property type="entry name" value="Rip2-like"/>
</dbReference>
<keyword evidence="4" id="KW-1003">Cell membrane</keyword>
<keyword evidence="10" id="KW-1133">Transmembrane helix</keyword>
<dbReference type="InterPro" id="IPR052348">
    <property type="entry name" value="Metallopeptidase_M50B"/>
</dbReference>
<keyword evidence="7" id="KW-0479">Metal-binding</keyword>
<proteinExistence type="inferred from homology"/>
<dbReference type="RefSeq" id="WP_112284337.1">
    <property type="nucleotide sequence ID" value="NZ_MASW01000006.1"/>
</dbReference>
<evidence type="ECO:0000256" key="8">
    <source>
        <dbReference type="ARBA" id="ARBA00022801"/>
    </source>
</evidence>
<evidence type="ECO:0000256" key="6">
    <source>
        <dbReference type="ARBA" id="ARBA00022692"/>
    </source>
</evidence>
<gene>
    <name evidence="13" type="ORF">BAY60_26875</name>
</gene>
<evidence type="ECO:0000256" key="7">
    <source>
        <dbReference type="ARBA" id="ARBA00022723"/>
    </source>
</evidence>
<dbReference type="Proteomes" id="UP000249915">
    <property type="component" value="Unassembled WGS sequence"/>
</dbReference>
<comment type="subcellular location">
    <subcellularLocation>
        <location evidence="2">Cell membrane</location>
        <topology evidence="2">Multi-pass membrane protein</topology>
    </subcellularLocation>
</comment>
<evidence type="ECO:0000256" key="9">
    <source>
        <dbReference type="ARBA" id="ARBA00022833"/>
    </source>
</evidence>
<evidence type="ECO:0000256" key="5">
    <source>
        <dbReference type="ARBA" id="ARBA00022670"/>
    </source>
</evidence>
<keyword evidence="9" id="KW-0862">Zinc</keyword>
<protein>
    <submittedName>
        <fullName evidence="13">Peptidase M50</fullName>
    </submittedName>
</protein>
<dbReference type="GO" id="GO:0046872">
    <property type="term" value="F:metal ion binding"/>
    <property type="evidence" value="ECO:0007669"/>
    <property type="project" value="UniProtKB-KW"/>
</dbReference>
<keyword evidence="11" id="KW-0482">Metalloprotease</keyword>
<dbReference type="PANTHER" id="PTHR35864">
    <property type="entry name" value="ZINC METALLOPROTEASE MJ0611-RELATED"/>
    <property type="match status" value="1"/>
</dbReference>
<evidence type="ECO:0000313" key="14">
    <source>
        <dbReference type="Proteomes" id="UP000249915"/>
    </source>
</evidence>
<dbReference type="GO" id="GO:0006508">
    <property type="term" value="P:proteolysis"/>
    <property type="evidence" value="ECO:0007669"/>
    <property type="project" value="UniProtKB-KW"/>
</dbReference>
<evidence type="ECO:0000256" key="3">
    <source>
        <dbReference type="ARBA" id="ARBA00007931"/>
    </source>
</evidence>
<evidence type="ECO:0000256" key="10">
    <source>
        <dbReference type="ARBA" id="ARBA00022989"/>
    </source>
</evidence>
<dbReference type="CDD" id="cd06158">
    <property type="entry name" value="S2P-M50_like_1"/>
    <property type="match status" value="1"/>
</dbReference>
<keyword evidence="8" id="KW-0378">Hydrolase</keyword>
<keyword evidence="12" id="KW-0472">Membrane</keyword>
<dbReference type="GO" id="GO:0008237">
    <property type="term" value="F:metallopeptidase activity"/>
    <property type="evidence" value="ECO:0007669"/>
    <property type="project" value="UniProtKB-KW"/>
</dbReference>
<evidence type="ECO:0000313" key="13">
    <source>
        <dbReference type="EMBL" id="PXY21095.1"/>
    </source>
</evidence>
<dbReference type="GO" id="GO:0005886">
    <property type="term" value="C:plasma membrane"/>
    <property type="evidence" value="ECO:0007669"/>
    <property type="project" value="UniProtKB-SubCell"/>
</dbReference>
<name>A0A2V4ALD2_9PSEU</name>
<evidence type="ECO:0000256" key="1">
    <source>
        <dbReference type="ARBA" id="ARBA00001947"/>
    </source>
</evidence>
<sequence length="259" mass="27436">MQRSVVRPSLLFYVILAVTIGGGLLAAFVPPVDLVTGGRDIAGTLGVVLLVLGGWALSLTLHEFGHAFVAYRGGDHEVASKGYLALDIRRYTDPVLSLVLPLIILAIGGIPLPGGAVWINRWALRSRAVSSWVSLAGPLSNLAIGIALTLVAGLVEMPFGLAVGLAYLASLQILAFVINILPVPGLDGYGAVEPYLSPQAREFGAKARPWAPLVLFALILAVPGFAQILWDITDTLFGAIGGDEYLAGVGQYAFMFWRY</sequence>
<dbReference type="EMBL" id="MASW01000006">
    <property type="protein sequence ID" value="PXY21095.1"/>
    <property type="molecule type" value="Genomic_DNA"/>
</dbReference>
<keyword evidence="6" id="KW-0812">Transmembrane</keyword>
<dbReference type="PANTHER" id="PTHR35864:SF1">
    <property type="entry name" value="ZINC METALLOPROTEASE YWHC-RELATED"/>
    <property type="match status" value="1"/>
</dbReference>
<reference evidence="13 14" key="1">
    <citation type="submission" date="2016-07" db="EMBL/GenBank/DDBJ databases">
        <title>Draft genome sequence of Prauserella muralis DSM 45305, isolated from a mould-covered wall in an indoor environment.</title>
        <authorList>
            <person name="Ruckert C."/>
            <person name="Albersmeier A."/>
            <person name="Jiang C.-L."/>
            <person name="Jiang Y."/>
            <person name="Kalinowski J."/>
            <person name="Schneider O."/>
            <person name="Winkler A."/>
            <person name="Zotchev S.B."/>
        </authorList>
    </citation>
    <scope>NUCLEOTIDE SEQUENCE [LARGE SCALE GENOMIC DNA]</scope>
    <source>
        <strain evidence="13 14">DSM 45305</strain>
    </source>
</reference>
<comment type="similarity">
    <text evidence="3">Belongs to the peptidase M50B family.</text>
</comment>
<comment type="caution">
    <text evidence="13">The sequence shown here is derived from an EMBL/GenBank/DDBJ whole genome shotgun (WGS) entry which is preliminary data.</text>
</comment>
<comment type="cofactor">
    <cofactor evidence="1">
        <name>Zn(2+)</name>
        <dbReference type="ChEBI" id="CHEBI:29105"/>
    </cofactor>
</comment>
<evidence type="ECO:0000256" key="11">
    <source>
        <dbReference type="ARBA" id="ARBA00023049"/>
    </source>
</evidence>
<dbReference type="AlphaFoldDB" id="A0A2V4ALD2"/>
<keyword evidence="5" id="KW-0645">Protease</keyword>
<evidence type="ECO:0000256" key="4">
    <source>
        <dbReference type="ARBA" id="ARBA00022475"/>
    </source>
</evidence>